<dbReference type="EMBL" id="CAJHJT010000012">
    <property type="protein sequence ID" value="CAD7000725.1"/>
    <property type="molecule type" value="Genomic_DNA"/>
</dbReference>
<feature type="region of interest" description="Disordered" evidence="1">
    <location>
        <begin position="99"/>
        <end position="123"/>
    </location>
</feature>
<organism evidence="2 3">
    <name type="scientific">Ceratitis capitata</name>
    <name type="common">Mediterranean fruit fly</name>
    <name type="synonym">Tephritis capitata</name>
    <dbReference type="NCBI Taxonomy" id="7213"/>
    <lineage>
        <taxon>Eukaryota</taxon>
        <taxon>Metazoa</taxon>
        <taxon>Ecdysozoa</taxon>
        <taxon>Arthropoda</taxon>
        <taxon>Hexapoda</taxon>
        <taxon>Insecta</taxon>
        <taxon>Pterygota</taxon>
        <taxon>Neoptera</taxon>
        <taxon>Endopterygota</taxon>
        <taxon>Diptera</taxon>
        <taxon>Brachycera</taxon>
        <taxon>Muscomorpha</taxon>
        <taxon>Tephritoidea</taxon>
        <taxon>Tephritidae</taxon>
        <taxon>Ceratitis</taxon>
        <taxon>Ceratitis</taxon>
    </lineage>
</organism>
<reference evidence="2" key="1">
    <citation type="submission" date="2020-11" db="EMBL/GenBank/DDBJ databases">
        <authorList>
            <person name="Whitehead M."/>
        </authorList>
    </citation>
    <scope>NUCLEOTIDE SEQUENCE</scope>
    <source>
        <strain evidence="2">EGII</strain>
    </source>
</reference>
<feature type="compositionally biased region" description="Polar residues" evidence="1">
    <location>
        <begin position="113"/>
        <end position="123"/>
    </location>
</feature>
<protein>
    <submittedName>
        <fullName evidence="2">(Mediterranean fruit fly) hypothetical protein</fullName>
    </submittedName>
</protein>
<sequence length="123" mass="14119">MCHPLHVTKQPYQLTSHLLPFISFHSLTAAPPRKLRHACLSNNIFLCTLVLIMPKQMGILCVHYPHTCQQYYSLLSTLRHTHTRTHTLGTAFRTATQTNFNGFSTEQQERSHGSQPNLDEYSQ</sequence>
<keyword evidence="3" id="KW-1185">Reference proteome</keyword>
<gene>
    <name evidence="2" type="ORF">CCAP1982_LOCUS9198</name>
</gene>
<evidence type="ECO:0000313" key="3">
    <source>
        <dbReference type="Proteomes" id="UP000606786"/>
    </source>
</evidence>
<proteinExistence type="predicted"/>
<evidence type="ECO:0000313" key="2">
    <source>
        <dbReference type="EMBL" id="CAD7000725.1"/>
    </source>
</evidence>
<evidence type="ECO:0000256" key="1">
    <source>
        <dbReference type="SAM" id="MobiDB-lite"/>
    </source>
</evidence>
<name>A0A811US13_CERCA</name>
<dbReference type="AlphaFoldDB" id="A0A811US13"/>
<comment type="caution">
    <text evidence="2">The sequence shown here is derived from an EMBL/GenBank/DDBJ whole genome shotgun (WGS) entry which is preliminary data.</text>
</comment>
<dbReference type="Proteomes" id="UP000606786">
    <property type="component" value="Unassembled WGS sequence"/>
</dbReference>
<accession>A0A811US13</accession>